<comment type="caution">
    <text evidence="9">The sequence shown here is derived from an EMBL/GenBank/DDBJ whole genome shotgun (WGS) entry which is preliminary data.</text>
</comment>
<organism evidence="9 11">
    <name type="scientific">Abeliophyllum distichum</name>
    <dbReference type="NCBI Taxonomy" id="126358"/>
    <lineage>
        <taxon>Eukaryota</taxon>
        <taxon>Viridiplantae</taxon>
        <taxon>Streptophyta</taxon>
        <taxon>Embryophyta</taxon>
        <taxon>Tracheophyta</taxon>
        <taxon>Spermatophyta</taxon>
        <taxon>Magnoliopsida</taxon>
        <taxon>eudicotyledons</taxon>
        <taxon>Gunneridae</taxon>
        <taxon>Pentapetalae</taxon>
        <taxon>asterids</taxon>
        <taxon>lamiids</taxon>
        <taxon>Lamiales</taxon>
        <taxon>Oleaceae</taxon>
        <taxon>Forsythieae</taxon>
        <taxon>Abeliophyllum</taxon>
    </lineage>
</organism>
<evidence type="ECO:0000259" key="8">
    <source>
        <dbReference type="PROSITE" id="PS51294"/>
    </source>
</evidence>
<dbReference type="InterPro" id="IPR006447">
    <property type="entry name" value="Myb_dom_plants"/>
</dbReference>
<dbReference type="PROSITE" id="PS51294">
    <property type="entry name" value="HTH_MYB"/>
    <property type="match status" value="1"/>
</dbReference>
<comment type="subcellular location">
    <subcellularLocation>
        <location evidence="1">Nucleus</location>
    </subcellularLocation>
</comment>
<dbReference type="PROSITE" id="PS51293">
    <property type="entry name" value="SANT"/>
    <property type="match status" value="1"/>
</dbReference>
<accession>A0ABD1NZG2</accession>
<evidence type="ECO:0000313" key="11">
    <source>
        <dbReference type="Proteomes" id="UP001604336"/>
    </source>
</evidence>
<feature type="domain" description="Myb-like" evidence="6">
    <location>
        <begin position="82"/>
        <end position="134"/>
    </location>
</feature>
<dbReference type="InterPro" id="IPR009057">
    <property type="entry name" value="Homeodomain-like_sf"/>
</dbReference>
<dbReference type="EMBL" id="JBFOLK010000032">
    <property type="protein sequence ID" value="KAL2458157.1"/>
    <property type="molecule type" value="Genomic_DNA"/>
</dbReference>
<keyword evidence="5" id="KW-0539">Nucleus</keyword>
<evidence type="ECO:0000313" key="9">
    <source>
        <dbReference type="EMBL" id="KAL2456794.1"/>
    </source>
</evidence>
<dbReference type="InterPro" id="IPR001005">
    <property type="entry name" value="SANT/Myb"/>
</dbReference>
<dbReference type="InterPro" id="IPR017930">
    <property type="entry name" value="Myb_dom"/>
</dbReference>
<reference evidence="9" key="2">
    <citation type="submission" date="2024-07" db="EMBL/GenBank/DDBJ databases">
        <title>Two chromosome-level genome assemblies of Korean endemic species Abeliophyllum distichum and Forsythia ovata (Oleaceae).</title>
        <authorList>
            <person name="Mun J.H."/>
        </authorList>
    </citation>
    <scope>NUCLEOTIDE SEQUENCE</scope>
    <source>
        <strain evidence="9">KNKB198505000391</strain>
        <tissue evidence="9">Leaf</tissue>
    </source>
</reference>
<evidence type="ECO:0000256" key="5">
    <source>
        <dbReference type="ARBA" id="ARBA00023242"/>
    </source>
</evidence>
<evidence type="ECO:0000313" key="10">
    <source>
        <dbReference type="EMBL" id="KAL2458157.1"/>
    </source>
</evidence>
<evidence type="ECO:0000256" key="1">
    <source>
        <dbReference type="ARBA" id="ARBA00004123"/>
    </source>
</evidence>
<evidence type="ECO:0000259" key="7">
    <source>
        <dbReference type="PROSITE" id="PS51293"/>
    </source>
</evidence>
<dbReference type="Proteomes" id="UP001604336">
    <property type="component" value="Unassembled WGS sequence"/>
</dbReference>
<reference evidence="11" key="1">
    <citation type="submission" date="2024-07" db="EMBL/GenBank/DDBJ databases">
        <title>Two chromosome-level genome assemblies of Korean endemic species Abeliophyllum distichum and Forsythia ovata (Oleaceae).</title>
        <authorList>
            <person name="Jang H."/>
        </authorList>
    </citation>
    <scope>NUCLEOTIDE SEQUENCE [LARGE SCALE GENOMIC DNA]</scope>
</reference>
<dbReference type="AlphaFoldDB" id="A0ABD1NZG2"/>
<dbReference type="EMBL" id="JBFOLK010000089">
    <property type="protein sequence ID" value="KAL2456794.1"/>
    <property type="molecule type" value="Genomic_DNA"/>
</dbReference>
<dbReference type="PROSITE" id="PS50090">
    <property type="entry name" value="MYB_LIKE"/>
    <property type="match status" value="1"/>
</dbReference>
<dbReference type="InterPro" id="IPR017884">
    <property type="entry name" value="SANT_dom"/>
</dbReference>
<dbReference type="SMART" id="SM00717">
    <property type="entry name" value="SANT"/>
    <property type="match status" value="1"/>
</dbReference>
<dbReference type="SUPFAM" id="SSF46689">
    <property type="entry name" value="Homeodomain-like"/>
    <property type="match status" value="1"/>
</dbReference>
<dbReference type="NCBIfam" id="TIGR01557">
    <property type="entry name" value="myb_SHAQKYF"/>
    <property type="match status" value="1"/>
</dbReference>
<protein>
    <submittedName>
        <fullName evidence="9">Myb-like transcription factor family protein</fullName>
    </submittedName>
</protein>
<dbReference type="PANTHER" id="PTHR44191">
    <property type="entry name" value="TRANSCRIPTION FACTOR KUA1"/>
    <property type="match status" value="1"/>
</dbReference>
<dbReference type="PANTHER" id="PTHR44191:SF62">
    <property type="entry name" value="OS04G0341900 PROTEIN"/>
    <property type="match status" value="1"/>
</dbReference>
<name>A0ABD1NZG2_9LAMI</name>
<dbReference type="GO" id="GO:0005634">
    <property type="term" value="C:nucleus"/>
    <property type="evidence" value="ECO:0007669"/>
    <property type="project" value="UniProtKB-SubCell"/>
</dbReference>
<dbReference type="Gene3D" id="1.10.10.60">
    <property type="entry name" value="Homeodomain-like"/>
    <property type="match status" value="1"/>
</dbReference>
<keyword evidence="2" id="KW-0805">Transcription regulation</keyword>
<dbReference type="GO" id="GO:0003677">
    <property type="term" value="F:DNA binding"/>
    <property type="evidence" value="ECO:0007669"/>
    <property type="project" value="UniProtKB-KW"/>
</dbReference>
<keyword evidence="3" id="KW-0238">DNA-binding</keyword>
<evidence type="ECO:0000256" key="4">
    <source>
        <dbReference type="ARBA" id="ARBA00023163"/>
    </source>
</evidence>
<dbReference type="FunFam" id="1.10.10.60:FF:000009">
    <property type="entry name" value="transcription factor MYB1R1"/>
    <property type="match status" value="1"/>
</dbReference>
<evidence type="ECO:0000259" key="6">
    <source>
        <dbReference type="PROSITE" id="PS50090"/>
    </source>
</evidence>
<gene>
    <name evidence="10" type="ORF">Adt_46058</name>
    <name evidence="9" type="ORF">Adt_46632</name>
</gene>
<dbReference type="InterPro" id="IPR052245">
    <property type="entry name" value="Plant_Stress_Dev_TF"/>
</dbReference>
<evidence type="ECO:0000256" key="2">
    <source>
        <dbReference type="ARBA" id="ARBA00023015"/>
    </source>
</evidence>
<dbReference type="CDD" id="cd00167">
    <property type="entry name" value="SANT"/>
    <property type="match status" value="1"/>
</dbReference>
<evidence type="ECO:0000256" key="3">
    <source>
        <dbReference type="ARBA" id="ARBA00023125"/>
    </source>
</evidence>
<keyword evidence="11" id="KW-1185">Reference proteome</keyword>
<keyword evidence="4" id="KW-0804">Transcription</keyword>
<sequence length="224" mass="25029">MGRKCSCCGNIGHNSRTCSSRRRLSKNNSGIVKLFGVELSPDIGFRKSFSLECLSSSIFADEVSDKISINGYLSDGLMGTTRAKNKGVSWTEDEHRKFLLGLQKLGRGNWRGISRDFVTTRTPIQVASHAQKYFLRQHNANEKKRSPSRLAFDLVRRNGSTVPNKSSLSEKTYRLITNSSSHIFPITPKENTELNLSLELTLAAAPQPQLVQSNNSSVFNLYEE</sequence>
<dbReference type="Pfam" id="PF00249">
    <property type="entry name" value="Myb_DNA-binding"/>
    <property type="match status" value="1"/>
</dbReference>
<feature type="domain" description="SANT" evidence="7">
    <location>
        <begin position="90"/>
        <end position="138"/>
    </location>
</feature>
<proteinExistence type="predicted"/>
<dbReference type="GO" id="GO:0006355">
    <property type="term" value="P:regulation of DNA-templated transcription"/>
    <property type="evidence" value="ECO:0007669"/>
    <property type="project" value="UniProtKB-ARBA"/>
</dbReference>
<feature type="domain" description="HTH myb-type" evidence="8">
    <location>
        <begin position="86"/>
        <end position="138"/>
    </location>
</feature>